<sequence>MRALIKHKRKSNPTYDEEQDSGRAIVVEEGVAAWIFSRAKELNFFENQEKVSLGILKTIGEFVSGYEVEKCPLKLWEKAILDGYAVFRQLKANQGGWIIGNREQRTIKYMPLESGK</sequence>
<proteinExistence type="predicted"/>
<dbReference type="AlphaFoldDB" id="A0A3S4II99"/>
<dbReference type="EMBL" id="LR134182">
    <property type="protein sequence ID" value="VEB44214.1"/>
    <property type="molecule type" value="Genomic_DNA"/>
</dbReference>
<dbReference type="Pfam" id="PF18722">
    <property type="entry name" value="MazG_C"/>
    <property type="match status" value="1"/>
</dbReference>
<dbReference type="InterPro" id="IPR041407">
    <property type="entry name" value="MazG_C"/>
</dbReference>
<name>A0A3S4II99_CHRVL</name>
<feature type="domain" description="MazG C-terminal" evidence="1">
    <location>
        <begin position="1"/>
        <end position="112"/>
    </location>
</feature>
<reference evidence="2 3" key="1">
    <citation type="submission" date="2018-12" db="EMBL/GenBank/DDBJ databases">
        <authorList>
            <consortium name="Pathogen Informatics"/>
        </authorList>
    </citation>
    <scope>NUCLEOTIDE SEQUENCE [LARGE SCALE GENOMIC DNA]</scope>
    <source>
        <strain evidence="2 3">NCTC9695</strain>
    </source>
</reference>
<dbReference type="Proteomes" id="UP000275777">
    <property type="component" value="Chromosome"/>
</dbReference>
<evidence type="ECO:0000313" key="3">
    <source>
        <dbReference type="Proteomes" id="UP000275777"/>
    </source>
</evidence>
<protein>
    <recommendedName>
        <fullName evidence="1">MazG C-terminal domain-containing protein</fullName>
    </recommendedName>
</protein>
<organism evidence="2 3">
    <name type="scientific">Chromobacterium violaceum</name>
    <dbReference type="NCBI Taxonomy" id="536"/>
    <lineage>
        <taxon>Bacteria</taxon>
        <taxon>Pseudomonadati</taxon>
        <taxon>Pseudomonadota</taxon>
        <taxon>Betaproteobacteria</taxon>
        <taxon>Neisseriales</taxon>
        <taxon>Chromobacteriaceae</taxon>
        <taxon>Chromobacterium</taxon>
    </lineage>
</organism>
<evidence type="ECO:0000313" key="2">
    <source>
        <dbReference type="EMBL" id="VEB44214.1"/>
    </source>
</evidence>
<evidence type="ECO:0000259" key="1">
    <source>
        <dbReference type="Pfam" id="PF18722"/>
    </source>
</evidence>
<accession>A0A3S4II99</accession>
<gene>
    <name evidence="2" type="ORF">NCTC9695_04702</name>
</gene>